<feature type="region of interest" description="Disordered" evidence="1">
    <location>
        <begin position="283"/>
        <end position="321"/>
    </location>
</feature>
<dbReference type="Proteomes" id="UP000236754">
    <property type="component" value="Unassembled WGS sequence"/>
</dbReference>
<sequence>MANPGRFTARKLDPSLSARALYGAELRYYRERGGLTLGELAEKLHIELSFLARIEQGERRFDPELAAALDELLDTGGFFTRNISAGRSAPNPDRLTPLADWERLAATIKEWDAALVPGLLQTDAYAAAVADTYAPLLSDRPTRYRWEARLSRTPVLHDPHGPRYLVVLGETALRRVLGSPATMAEQLHGIATLVRRQRITVRVLPLGATPHPTGTDGALRLMTYADETPTLHFTTHDTGTHYTDPGAVNLAHLTHDLLCAAALPPDASLALVEAAALGFRAQAPEAEAEAGREHARPLPGGAYDPAGDPPPGRDRRYSPHD</sequence>
<dbReference type="Pfam" id="PF13560">
    <property type="entry name" value="HTH_31"/>
    <property type="match status" value="1"/>
</dbReference>
<accession>A0A1H5T202</accession>
<name>A0A1H5T202_9ACTN</name>
<dbReference type="GO" id="GO:0003677">
    <property type="term" value="F:DNA binding"/>
    <property type="evidence" value="ECO:0007669"/>
    <property type="project" value="InterPro"/>
</dbReference>
<dbReference type="CDD" id="cd00093">
    <property type="entry name" value="HTH_XRE"/>
    <property type="match status" value="1"/>
</dbReference>
<dbReference type="OrthoDB" id="2897536at2"/>
<evidence type="ECO:0000313" key="4">
    <source>
        <dbReference type="Proteomes" id="UP000236754"/>
    </source>
</evidence>
<reference evidence="3 4" key="1">
    <citation type="submission" date="2016-10" db="EMBL/GenBank/DDBJ databases">
        <authorList>
            <person name="de Groot N.N."/>
        </authorList>
    </citation>
    <scope>NUCLEOTIDE SEQUENCE [LARGE SCALE GENOMIC DNA]</scope>
    <source>
        <strain evidence="3 4">CGMCC 4.2023</strain>
    </source>
</reference>
<proteinExistence type="predicted"/>
<evidence type="ECO:0000259" key="2">
    <source>
        <dbReference type="PROSITE" id="PS50943"/>
    </source>
</evidence>
<dbReference type="Gene3D" id="1.10.260.40">
    <property type="entry name" value="lambda repressor-like DNA-binding domains"/>
    <property type="match status" value="1"/>
</dbReference>
<organism evidence="3 4">
    <name type="scientific">Actinacidiphila yanglinensis</name>
    <dbReference type="NCBI Taxonomy" id="310779"/>
    <lineage>
        <taxon>Bacteria</taxon>
        <taxon>Bacillati</taxon>
        <taxon>Actinomycetota</taxon>
        <taxon>Actinomycetes</taxon>
        <taxon>Kitasatosporales</taxon>
        <taxon>Streptomycetaceae</taxon>
        <taxon>Actinacidiphila</taxon>
    </lineage>
</organism>
<evidence type="ECO:0000313" key="3">
    <source>
        <dbReference type="EMBL" id="SEF56111.1"/>
    </source>
</evidence>
<feature type="compositionally biased region" description="Basic and acidic residues" evidence="1">
    <location>
        <begin position="311"/>
        <end position="321"/>
    </location>
</feature>
<dbReference type="SMART" id="SM00530">
    <property type="entry name" value="HTH_XRE"/>
    <property type="match status" value="1"/>
</dbReference>
<dbReference type="InterPro" id="IPR043917">
    <property type="entry name" value="DUF5753"/>
</dbReference>
<dbReference type="RefSeq" id="WP_160144965.1">
    <property type="nucleotide sequence ID" value="NZ_FNVU01000001.1"/>
</dbReference>
<dbReference type="InterPro" id="IPR001387">
    <property type="entry name" value="Cro/C1-type_HTH"/>
</dbReference>
<dbReference type="PROSITE" id="PS50943">
    <property type="entry name" value="HTH_CROC1"/>
    <property type="match status" value="1"/>
</dbReference>
<keyword evidence="4" id="KW-1185">Reference proteome</keyword>
<protein>
    <submittedName>
        <fullName evidence="3">Helix-turn-helix domain-containing protein</fullName>
    </submittedName>
</protein>
<dbReference type="InterPro" id="IPR010982">
    <property type="entry name" value="Lambda_DNA-bd_dom_sf"/>
</dbReference>
<feature type="domain" description="HTH cro/C1-type" evidence="2">
    <location>
        <begin position="26"/>
        <end position="79"/>
    </location>
</feature>
<dbReference type="SUPFAM" id="SSF47413">
    <property type="entry name" value="lambda repressor-like DNA-binding domains"/>
    <property type="match status" value="1"/>
</dbReference>
<dbReference type="Pfam" id="PF19054">
    <property type="entry name" value="DUF5753"/>
    <property type="match status" value="1"/>
</dbReference>
<evidence type="ECO:0000256" key="1">
    <source>
        <dbReference type="SAM" id="MobiDB-lite"/>
    </source>
</evidence>
<dbReference type="EMBL" id="FNVU01000001">
    <property type="protein sequence ID" value="SEF56111.1"/>
    <property type="molecule type" value="Genomic_DNA"/>
</dbReference>
<dbReference type="AlphaFoldDB" id="A0A1H5T202"/>
<gene>
    <name evidence="3" type="ORF">SAMN05216223_101338</name>
</gene>